<sequence>MTNSSPLAPIQIQVTKDPAIIHQLAHETWYPAYQEILSREQIEFMLSQIYSFEALQKQMEEGQTFLLLLKEGVPVAFSAFSLLDATEKLYKLNKLYIHPDYQGQKLGKYLLEEVIKRAKKLGGVKLELNVHRQNPALHFYLKHGFRISQIIDIPFAQFMLNDYIMHLNLSETR</sequence>
<dbReference type="AlphaFoldDB" id="A0A0P0CG33"/>
<dbReference type="GO" id="GO:0016747">
    <property type="term" value="F:acyltransferase activity, transferring groups other than amino-acyl groups"/>
    <property type="evidence" value="ECO:0007669"/>
    <property type="project" value="InterPro"/>
</dbReference>
<dbReference type="PROSITE" id="PS51186">
    <property type="entry name" value="GNAT"/>
    <property type="match status" value="1"/>
</dbReference>
<dbReference type="OrthoDB" id="9800604at2"/>
<dbReference type="CDD" id="cd04301">
    <property type="entry name" value="NAT_SF"/>
    <property type="match status" value="1"/>
</dbReference>
<dbReference type="InterPro" id="IPR050680">
    <property type="entry name" value="YpeA/RimI_acetyltransf"/>
</dbReference>
<dbReference type="SUPFAM" id="SSF55729">
    <property type="entry name" value="Acyl-CoA N-acyltransferases (Nat)"/>
    <property type="match status" value="1"/>
</dbReference>
<accession>A0A0P0CG33</accession>
<organism evidence="4 5">
    <name type="scientific">Rufibacter tibetensis</name>
    <dbReference type="NCBI Taxonomy" id="512763"/>
    <lineage>
        <taxon>Bacteria</taxon>
        <taxon>Pseudomonadati</taxon>
        <taxon>Bacteroidota</taxon>
        <taxon>Cytophagia</taxon>
        <taxon>Cytophagales</taxon>
        <taxon>Hymenobacteraceae</taxon>
        <taxon>Rufibacter</taxon>
    </lineage>
</organism>
<dbReference type="InterPro" id="IPR000182">
    <property type="entry name" value="GNAT_dom"/>
</dbReference>
<name>A0A0P0CG33_9BACT</name>
<dbReference type="STRING" id="512763.DC20_02110"/>
<dbReference type="InterPro" id="IPR016181">
    <property type="entry name" value="Acyl_CoA_acyltransferase"/>
</dbReference>
<keyword evidence="2" id="KW-0012">Acyltransferase</keyword>
<evidence type="ECO:0000259" key="3">
    <source>
        <dbReference type="PROSITE" id="PS51186"/>
    </source>
</evidence>
<evidence type="ECO:0000313" key="4">
    <source>
        <dbReference type="EMBL" id="ALI97990.1"/>
    </source>
</evidence>
<dbReference type="PATRIC" id="fig|512763.3.peg.476"/>
<proteinExistence type="predicted"/>
<evidence type="ECO:0000256" key="2">
    <source>
        <dbReference type="ARBA" id="ARBA00023315"/>
    </source>
</evidence>
<dbReference type="Pfam" id="PF13673">
    <property type="entry name" value="Acetyltransf_10"/>
    <property type="match status" value="1"/>
</dbReference>
<evidence type="ECO:0000313" key="5">
    <source>
        <dbReference type="Proteomes" id="UP000061382"/>
    </source>
</evidence>
<dbReference type="Proteomes" id="UP000061382">
    <property type="component" value="Chromosome"/>
</dbReference>
<dbReference type="EMBL" id="CP012643">
    <property type="protein sequence ID" value="ALI97990.1"/>
    <property type="molecule type" value="Genomic_DNA"/>
</dbReference>
<reference evidence="4 5" key="1">
    <citation type="submission" date="2015-08" db="EMBL/GenBank/DDBJ databases">
        <title>Complete genome sequence of Rufibacter tibetensis strain 1351t, a radiation-resistant bacterium from tibet plateau.</title>
        <authorList>
            <person name="Dai J."/>
        </authorList>
    </citation>
    <scope>NUCLEOTIDE SEQUENCE [LARGE SCALE GENOMIC DNA]</scope>
    <source>
        <strain evidence="4 5">1351</strain>
    </source>
</reference>
<keyword evidence="1" id="KW-0808">Transferase</keyword>
<dbReference type="RefSeq" id="WP_062542314.1">
    <property type="nucleotide sequence ID" value="NZ_CP012643.1"/>
</dbReference>
<feature type="domain" description="N-acetyltransferase" evidence="3">
    <location>
        <begin position="19"/>
        <end position="170"/>
    </location>
</feature>
<dbReference type="Gene3D" id="3.40.630.30">
    <property type="match status" value="1"/>
</dbReference>
<keyword evidence="5" id="KW-1185">Reference proteome</keyword>
<gene>
    <name evidence="4" type="ORF">DC20_02110</name>
</gene>
<dbReference type="KEGG" id="rti:DC20_02110"/>
<dbReference type="PANTHER" id="PTHR43420">
    <property type="entry name" value="ACETYLTRANSFERASE"/>
    <property type="match status" value="1"/>
</dbReference>
<protein>
    <recommendedName>
        <fullName evidence="3">N-acetyltransferase domain-containing protein</fullName>
    </recommendedName>
</protein>
<evidence type="ECO:0000256" key="1">
    <source>
        <dbReference type="ARBA" id="ARBA00022679"/>
    </source>
</evidence>